<proteinExistence type="predicted"/>
<dbReference type="Proteomes" id="UP000651668">
    <property type="component" value="Unassembled WGS sequence"/>
</dbReference>
<gene>
    <name evidence="2" type="ORF">GCM10011387_24900</name>
</gene>
<keyword evidence="1" id="KW-0812">Transmembrane</keyword>
<accession>A0A916UFG6</accession>
<dbReference type="EMBL" id="BMIL01000008">
    <property type="protein sequence ID" value="GGC70483.1"/>
    <property type="molecule type" value="Genomic_DNA"/>
</dbReference>
<dbReference type="AlphaFoldDB" id="A0A916UFG6"/>
<comment type="caution">
    <text evidence="2">The sequence shown here is derived from an EMBL/GenBank/DDBJ whole genome shotgun (WGS) entry which is preliminary data.</text>
</comment>
<evidence type="ECO:0000313" key="2">
    <source>
        <dbReference type="EMBL" id="GGC70483.1"/>
    </source>
</evidence>
<protein>
    <submittedName>
        <fullName evidence="2">Uncharacterized protein</fullName>
    </submittedName>
</protein>
<organism evidence="2 3">
    <name type="scientific">Pedobacter quisquiliarum</name>
    <dbReference type="NCBI Taxonomy" id="1834438"/>
    <lineage>
        <taxon>Bacteria</taxon>
        <taxon>Pseudomonadati</taxon>
        <taxon>Bacteroidota</taxon>
        <taxon>Sphingobacteriia</taxon>
        <taxon>Sphingobacteriales</taxon>
        <taxon>Sphingobacteriaceae</taxon>
        <taxon>Pedobacter</taxon>
    </lineage>
</organism>
<keyword evidence="3" id="KW-1185">Reference proteome</keyword>
<reference evidence="2" key="2">
    <citation type="submission" date="2020-09" db="EMBL/GenBank/DDBJ databases">
        <authorList>
            <person name="Sun Q."/>
            <person name="Zhou Y."/>
        </authorList>
    </citation>
    <scope>NUCLEOTIDE SEQUENCE</scope>
    <source>
        <strain evidence="2">CGMCC 1.15343</strain>
    </source>
</reference>
<reference evidence="2" key="1">
    <citation type="journal article" date="2014" name="Int. J. Syst. Evol. Microbiol.">
        <title>Complete genome sequence of Corynebacterium casei LMG S-19264T (=DSM 44701T), isolated from a smear-ripened cheese.</title>
        <authorList>
            <consortium name="US DOE Joint Genome Institute (JGI-PGF)"/>
            <person name="Walter F."/>
            <person name="Albersmeier A."/>
            <person name="Kalinowski J."/>
            <person name="Ruckert C."/>
        </authorList>
    </citation>
    <scope>NUCLEOTIDE SEQUENCE</scope>
    <source>
        <strain evidence="2">CGMCC 1.15343</strain>
    </source>
</reference>
<keyword evidence="1" id="KW-0472">Membrane</keyword>
<feature type="transmembrane region" description="Helical" evidence="1">
    <location>
        <begin position="17"/>
        <end position="35"/>
    </location>
</feature>
<keyword evidence="1" id="KW-1133">Transmembrane helix</keyword>
<name>A0A916UFG6_9SPHI</name>
<sequence length="59" mass="6490">MNGFFKTLIAGYGAKKLGGGCFSTIIIFVLIYWALGQCNKQTPRAASEITQPSYIEQSR</sequence>
<evidence type="ECO:0000256" key="1">
    <source>
        <dbReference type="SAM" id="Phobius"/>
    </source>
</evidence>
<dbReference type="RefSeq" id="WP_188627243.1">
    <property type="nucleotide sequence ID" value="NZ_BMIL01000008.1"/>
</dbReference>
<evidence type="ECO:0000313" key="3">
    <source>
        <dbReference type="Proteomes" id="UP000651668"/>
    </source>
</evidence>